<comment type="caution">
    <text evidence="16">Lacks conserved residue(s) required for the propagation of feature annotation.</text>
</comment>
<dbReference type="SMART" id="SM00900">
    <property type="entry name" value="FMN_bind"/>
    <property type="match status" value="1"/>
</dbReference>
<evidence type="ECO:0000256" key="3">
    <source>
        <dbReference type="ARBA" id="ARBA00022519"/>
    </source>
</evidence>
<protein>
    <recommendedName>
        <fullName evidence="16 17">Na(+)-translocating NADH-quinone reductase subunit C</fullName>
        <shortName evidence="16 17">Na(+)-NQR subunit C</shortName>
        <shortName evidence="16 17">Na(+)-translocating NQR subunit C</shortName>
        <ecNumber evidence="16 17">7.2.1.1</ecNumber>
    </recommendedName>
    <alternativeName>
        <fullName evidence="16 17">NQR complex subunit C</fullName>
    </alternativeName>
    <alternativeName>
        <fullName evidence="16 17">NQR-1 subunit C</fullName>
    </alternativeName>
</protein>
<evidence type="ECO:0000259" key="19">
    <source>
        <dbReference type="SMART" id="SM00900"/>
    </source>
</evidence>
<keyword evidence="21" id="KW-1185">Reference proteome</keyword>
<keyword evidence="15 16" id="KW-0739">Sodium transport</keyword>
<dbReference type="NCBIfam" id="NF003749">
    <property type="entry name" value="PRK05346.1-5"/>
    <property type="match status" value="1"/>
</dbReference>
<evidence type="ECO:0000256" key="8">
    <source>
        <dbReference type="ARBA" id="ARBA00022967"/>
    </source>
</evidence>
<evidence type="ECO:0000256" key="12">
    <source>
        <dbReference type="ARBA" id="ARBA00023065"/>
    </source>
</evidence>
<evidence type="ECO:0000256" key="5">
    <source>
        <dbReference type="ARBA" id="ARBA00022630"/>
    </source>
</evidence>
<keyword evidence="4 16" id="KW-0597">Phosphoprotein</keyword>
<dbReference type="AlphaFoldDB" id="A0A844LYR2"/>
<evidence type="ECO:0000256" key="10">
    <source>
        <dbReference type="ARBA" id="ARBA00023027"/>
    </source>
</evidence>
<evidence type="ECO:0000256" key="1">
    <source>
        <dbReference type="ARBA" id="ARBA00022448"/>
    </source>
</evidence>
<evidence type="ECO:0000256" key="13">
    <source>
        <dbReference type="ARBA" id="ARBA00023075"/>
    </source>
</evidence>
<gene>
    <name evidence="16" type="primary">nqrC</name>
    <name evidence="20" type="ORF">GB996_02790</name>
</gene>
<dbReference type="PANTHER" id="PTHR37838:SF1">
    <property type="entry name" value="NA(+)-TRANSLOCATING NADH-QUINONE REDUCTASE SUBUNIT C"/>
    <property type="match status" value="1"/>
</dbReference>
<keyword evidence="1 16" id="KW-0813">Transport</keyword>
<evidence type="ECO:0000256" key="18">
    <source>
        <dbReference type="SAM" id="MobiDB-lite"/>
    </source>
</evidence>
<dbReference type="GO" id="GO:0005886">
    <property type="term" value="C:plasma membrane"/>
    <property type="evidence" value="ECO:0007669"/>
    <property type="project" value="UniProtKB-SubCell"/>
</dbReference>
<keyword evidence="2 16" id="KW-1003">Cell membrane</keyword>
<name>A0A844LYR2_9GAMM</name>
<keyword evidence="14 16" id="KW-0472">Membrane</keyword>
<evidence type="ECO:0000313" key="21">
    <source>
        <dbReference type="Proteomes" id="UP000442109"/>
    </source>
</evidence>
<organism evidence="20 21">
    <name type="scientific">Psychrobacter sanguinis</name>
    <dbReference type="NCBI Taxonomy" id="861445"/>
    <lineage>
        <taxon>Bacteria</taxon>
        <taxon>Pseudomonadati</taxon>
        <taxon>Pseudomonadota</taxon>
        <taxon>Gammaproteobacteria</taxon>
        <taxon>Moraxellales</taxon>
        <taxon>Moraxellaceae</taxon>
        <taxon>Psychrobacter</taxon>
    </lineage>
</organism>
<evidence type="ECO:0000256" key="16">
    <source>
        <dbReference type="HAMAP-Rule" id="MF_00427"/>
    </source>
</evidence>
<keyword evidence="7 16" id="KW-0812">Transmembrane</keyword>
<keyword evidence="6 16" id="KW-0288">FMN</keyword>
<comment type="subcellular location">
    <subcellularLocation>
        <location evidence="16">Cell membrane</location>
        <topology evidence="16">Single-pass membrane protein</topology>
    </subcellularLocation>
</comment>
<dbReference type="GO" id="GO:0010181">
    <property type="term" value="F:FMN binding"/>
    <property type="evidence" value="ECO:0007669"/>
    <property type="project" value="UniProtKB-UniRule"/>
</dbReference>
<keyword evidence="5 16" id="KW-0285">Flavoprotein</keyword>
<feature type="region of interest" description="Disordered" evidence="18">
    <location>
        <begin position="265"/>
        <end position="287"/>
    </location>
</feature>
<dbReference type="InterPro" id="IPR010204">
    <property type="entry name" value="NqrC"/>
</dbReference>
<dbReference type="PIRSF" id="PIRSF009437">
    <property type="entry name" value="NQR-1_subunit_C"/>
    <property type="match status" value="1"/>
</dbReference>
<evidence type="ECO:0000256" key="14">
    <source>
        <dbReference type="ARBA" id="ARBA00023136"/>
    </source>
</evidence>
<evidence type="ECO:0000256" key="4">
    <source>
        <dbReference type="ARBA" id="ARBA00022553"/>
    </source>
</evidence>
<comment type="cofactor">
    <cofactor evidence="16 17">
        <name>FMN</name>
        <dbReference type="ChEBI" id="CHEBI:58210"/>
    </cofactor>
</comment>
<comment type="subunit">
    <text evidence="16 17">Composed of six subunits; NqrA, NqrB, NqrC, NqrD, NqrE and NqrF.</text>
</comment>
<keyword evidence="8 16" id="KW-1278">Translocase</keyword>
<keyword evidence="11 16" id="KW-0915">Sodium</keyword>
<evidence type="ECO:0000256" key="17">
    <source>
        <dbReference type="PIRNR" id="PIRNR009437"/>
    </source>
</evidence>
<evidence type="ECO:0000256" key="11">
    <source>
        <dbReference type="ARBA" id="ARBA00023053"/>
    </source>
</evidence>
<comment type="function">
    <text evidence="16">NQR complex catalyzes the reduction of ubiquinone-1 to ubiquinol by two successive reactions, coupled with the transport of Na(+) ions from the cytoplasm to the periplasm. NqrA to NqrE are probably involved in the second step, the conversion of ubisemiquinone to ubiquinol.</text>
</comment>
<evidence type="ECO:0000256" key="6">
    <source>
        <dbReference type="ARBA" id="ARBA00022643"/>
    </source>
</evidence>
<dbReference type="InterPro" id="IPR007329">
    <property type="entry name" value="FMN-bd"/>
</dbReference>
<feature type="domain" description="FMN-binding" evidence="19">
    <location>
        <begin position="159"/>
        <end position="257"/>
    </location>
</feature>
<evidence type="ECO:0000256" key="9">
    <source>
        <dbReference type="ARBA" id="ARBA00022989"/>
    </source>
</evidence>
<reference evidence="20 21" key="1">
    <citation type="journal article" date="2019" name="PLoS ONE">
        <title>Pup mortality in New Zealand sea lions (Phocarctos hookeri) at Enderby Island, Auckland Islands, 2013-18.</title>
        <authorList>
            <person name="Michael S.A."/>
            <person name="Hayman D.T.S."/>
            <person name="Gray R."/>
            <person name="Zhang J."/>
            <person name="Rogers L."/>
            <person name="Roe W.D."/>
        </authorList>
    </citation>
    <scope>NUCLEOTIDE SEQUENCE [LARGE SCALE GENOMIC DNA]</scope>
    <source>
        <strain evidence="20 21">SM868</strain>
    </source>
</reference>
<keyword evidence="10 16" id="KW-0520">NAD</keyword>
<feature type="modified residue" description="FMN phosphoryl threonine" evidence="16">
    <location>
        <position position="240"/>
    </location>
</feature>
<dbReference type="NCBIfam" id="TIGR01938">
    <property type="entry name" value="nqrC"/>
    <property type="match status" value="1"/>
</dbReference>
<sequence>MSQQTKKSSNSNMTTIMVALVLCLVCSVMVSAVAVGLKPAQVDNQLLDRNKNILVAAGLFDPAKDTNQDVEERFKDFEVKLVDLQKGQYATEQELTTAGITDIDKYDADQASKNKALSIDLGNDDPAGIGSTPKFAKVYVKNDANGKPELMVLPVHGYGLWGTMYGFLTLEGDLNTVKGISWYAHKETPGLGARIEEDKWRDQWKGVHAYNDQGEVATGVTKAGQPKPNENWVDGISGATLTSAGVKNLIQFWLGDRGYKPFLDNLRSGTPNNTANAQTSTTAGEEA</sequence>
<comment type="similarity">
    <text evidence="16 17">Belongs to the NqrC family.</text>
</comment>
<keyword evidence="13 16" id="KW-0830">Ubiquinone</keyword>
<evidence type="ECO:0000256" key="15">
    <source>
        <dbReference type="ARBA" id="ARBA00023201"/>
    </source>
</evidence>
<comment type="caution">
    <text evidence="20">The sequence shown here is derived from an EMBL/GenBank/DDBJ whole genome shotgun (WGS) entry which is preliminary data.</text>
</comment>
<dbReference type="GO" id="GO:0016655">
    <property type="term" value="F:oxidoreductase activity, acting on NAD(P)H, quinone or similar compound as acceptor"/>
    <property type="evidence" value="ECO:0007669"/>
    <property type="project" value="UniProtKB-UniRule"/>
</dbReference>
<feature type="compositionally biased region" description="Low complexity" evidence="18">
    <location>
        <begin position="270"/>
        <end position="287"/>
    </location>
</feature>
<dbReference type="Proteomes" id="UP000442109">
    <property type="component" value="Unassembled WGS sequence"/>
</dbReference>
<dbReference type="OrthoDB" id="9786835at2"/>
<comment type="catalytic activity">
    <reaction evidence="16 17">
        <text>a ubiquinone + n Na(+)(in) + NADH + H(+) = a ubiquinol + n Na(+)(out) + NAD(+)</text>
        <dbReference type="Rhea" id="RHEA:47748"/>
        <dbReference type="Rhea" id="RHEA-COMP:9565"/>
        <dbReference type="Rhea" id="RHEA-COMP:9566"/>
        <dbReference type="ChEBI" id="CHEBI:15378"/>
        <dbReference type="ChEBI" id="CHEBI:16389"/>
        <dbReference type="ChEBI" id="CHEBI:17976"/>
        <dbReference type="ChEBI" id="CHEBI:29101"/>
        <dbReference type="ChEBI" id="CHEBI:57540"/>
        <dbReference type="ChEBI" id="CHEBI:57945"/>
        <dbReference type="EC" id="7.2.1.1"/>
    </reaction>
</comment>
<keyword evidence="3" id="KW-0997">Cell inner membrane</keyword>
<evidence type="ECO:0000256" key="7">
    <source>
        <dbReference type="ARBA" id="ARBA00022692"/>
    </source>
</evidence>
<evidence type="ECO:0000256" key="2">
    <source>
        <dbReference type="ARBA" id="ARBA00022475"/>
    </source>
</evidence>
<dbReference type="EMBL" id="WFKQ01000001">
    <property type="protein sequence ID" value="MUG31714.1"/>
    <property type="molecule type" value="Genomic_DNA"/>
</dbReference>
<proteinExistence type="inferred from homology"/>
<dbReference type="Pfam" id="PF04205">
    <property type="entry name" value="FMN_bind"/>
    <property type="match status" value="1"/>
</dbReference>
<keyword evidence="12 16" id="KW-0406">Ion transport</keyword>
<dbReference type="PANTHER" id="PTHR37838">
    <property type="entry name" value="NA(+)-TRANSLOCATING NADH-QUINONE REDUCTASE SUBUNIT C"/>
    <property type="match status" value="1"/>
</dbReference>
<dbReference type="EC" id="7.2.1.1" evidence="16 17"/>
<accession>A0A844LYR2</accession>
<dbReference type="HAMAP" id="MF_00427">
    <property type="entry name" value="NqrC"/>
    <property type="match status" value="1"/>
</dbReference>
<dbReference type="GO" id="GO:0006814">
    <property type="term" value="P:sodium ion transport"/>
    <property type="evidence" value="ECO:0007669"/>
    <property type="project" value="UniProtKB-UniRule"/>
</dbReference>
<keyword evidence="9 16" id="KW-1133">Transmembrane helix</keyword>
<dbReference type="RefSeq" id="WP_155586764.1">
    <property type="nucleotide sequence ID" value="NZ_WFKQ01000001.1"/>
</dbReference>
<evidence type="ECO:0000313" key="20">
    <source>
        <dbReference type="EMBL" id="MUG31714.1"/>
    </source>
</evidence>